<evidence type="ECO:0000256" key="3">
    <source>
        <dbReference type="PROSITE-ProRule" id="PRU00175"/>
    </source>
</evidence>
<dbReference type="Pfam" id="PF13639">
    <property type="entry name" value="zf-RING_2"/>
    <property type="match status" value="1"/>
</dbReference>
<feature type="compositionally biased region" description="Basic and acidic residues" evidence="4">
    <location>
        <begin position="147"/>
        <end position="161"/>
    </location>
</feature>
<keyword evidence="1 3" id="KW-0863">Zinc-finger</keyword>
<dbReference type="InterPro" id="IPR001841">
    <property type="entry name" value="Znf_RING"/>
</dbReference>
<reference evidence="6" key="1">
    <citation type="submission" date="2018-11" db="EMBL/GenBank/DDBJ databases">
        <authorList>
            <person name="Alioto T."/>
            <person name="Alioto T."/>
        </authorList>
    </citation>
    <scope>NUCLEOTIDE SEQUENCE</scope>
</reference>
<evidence type="ECO:0000313" key="6">
    <source>
        <dbReference type="EMBL" id="VDI06605.1"/>
    </source>
</evidence>
<dbReference type="SMART" id="SM00184">
    <property type="entry name" value="RING"/>
    <property type="match status" value="1"/>
</dbReference>
<dbReference type="InterPro" id="IPR013083">
    <property type="entry name" value="Znf_RING/FYVE/PHD"/>
</dbReference>
<feature type="compositionally biased region" description="Low complexity" evidence="4">
    <location>
        <begin position="206"/>
        <end position="217"/>
    </location>
</feature>
<keyword evidence="2" id="KW-0862">Zinc</keyword>
<accession>A0A8B6CKE0</accession>
<dbReference type="Proteomes" id="UP000596742">
    <property type="component" value="Unassembled WGS sequence"/>
</dbReference>
<feature type="region of interest" description="Disordered" evidence="4">
    <location>
        <begin position="128"/>
        <end position="260"/>
    </location>
</feature>
<feature type="domain" description="RING-type" evidence="5">
    <location>
        <begin position="47"/>
        <end position="90"/>
    </location>
</feature>
<name>A0A8B6CKE0_MYTGA</name>
<feature type="compositionally biased region" description="Low complexity" evidence="4">
    <location>
        <begin position="235"/>
        <end position="252"/>
    </location>
</feature>
<keyword evidence="7" id="KW-1185">Reference proteome</keyword>
<sequence>MSDVQPLIGLLEVLLQLSCPKPRVKPGGYSDDIFLDLTEEEKEAYECSICYQVLKEPQKCRNNHQYCYSCIYTWTTSSPEANHGRCPVCRVDGPYRKHNELDEIIGNKQVKCNLKSCNWKGSLKSLGGHRHTTYTRTGLPYRPTNRVRVDEDLPAITDRRTPSVSDTPRSMTNARASGVARRHNSNSSRNSIVESSPFTPRPPSSSRPQGQGQGQRRIPTLPSIVNQNSDRRTAQGRTTAARRNTGTNTQNGSFQGGNINIRDRLRDSRNRLDAMMTSFASELDRGRRDIADFQHERERRRQEQLQEVRDLGRRLGHVAQELRGLLERRRQMSGDSSSSDDENF</sequence>
<dbReference type="PROSITE" id="PS50089">
    <property type="entry name" value="ZF_RING_2"/>
    <property type="match status" value="1"/>
</dbReference>
<feature type="compositionally biased region" description="Low complexity" evidence="4">
    <location>
        <begin position="185"/>
        <end position="196"/>
    </location>
</feature>
<evidence type="ECO:0000256" key="1">
    <source>
        <dbReference type="ARBA" id="ARBA00022771"/>
    </source>
</evidence>
<dbReference type="EMBL" id="UYJE01001948">
    <property type="protein sequence ID" value="VDI06605.1"/>
    <property type="molecule type" value="Genomic_DNA"/>
</dbReference>
<protein>
    <recommendedName>
        <fullName evidence="5">RING-type domain-containing protein</fullName>
    </recommendedName>
</protein>
<feature type="compositionally biased region" description="Polar residues" evidence="4">
    <location>
        <begin position="162"/>
        <end position="175"/>
    </location>
</feature>
<dbReference type="PANTHER" id="PTHR10131:SF94">
    <property type="entry name" value="TNF RECEPTOR-ASSOCIATED FACTOR 4"/>
    <property type="match status" value="1"/>
</dbReference>
<comment type="caution">
    <text evidence="6">The sequence shown here is derived from an EMBL/GenBank/DDBJ whole genome shotgun (WGS) entry which is preliminary data.</text>
</comment>
<gene>
    <name evidence="6" type="ORF">MGAL_10B083843</name>
</gene>
<evidence type="ECO:0000256" key="4">
    <source>
        <dbReference type="SAM" id="MobiDB-lite"/>
    </source>
</evidence>
<evidence type="ECO:0000259" key="5">
    <source>
        <dbReference type="PROSITE" id="PS50089"/>
    </source>
</evidence>
<keyword evidence="1 3" id="KW-0479">Metal-binding</keyword>
<organism evidence="6 7">
    <name type="scientific">Mytilus galloprovincialis</name>
    <name type="common">Mediterranean mussel</name>
    <dbReference type="NCBI Taxonomy" id="29158"/>
    <lineage>
        <taxon>Eukaryota</taxon>
        <taxon>Metazoa</taxon>
        <taxon>Spiralia</taxon>
        <taxon>Lophotrochozoa</taxon>
        <taxon>Mollusca</taxon>
        <taxon>Bivalvia</taxon>
        <taxon>Autobranchia</taxon>
        <taxon>Pteriomorphia</taxon>
        <taxon>Mytilida</taxon>
        <taxon>Mytiloidea</taxon>
        <taxon>Mytilidae</taxon>
        <taxon>Mytilinae</taxon>
        <taxon>Mytilus</taxon>
    </lineage>
</organism>
<dbReference type="PANTHER" id="PTHR10131">
    <property type="entry name" value="TNF RECEPTOR ASSOCIATED FACTOR"/>
    <property type="match status" value="1"/>
</dbReference>
<dbReference type="GO" id="GO:0008270">
    <property type="term" value="F:zinc ion binding"/>
    <property type="evidence" value="ECO:0007669"/>
    <property type="project" value="UniProtKB-KW"/>
</dbReference>
<dbReference type="Gene3D" id="3.30.40.10">
    <property type="entry name" value="Zinc/RING finger domain, C3HC4 (zinc finger)"/>
    <property type="match status" value="1"/>
</dbReference>
<evidence type="ECO:0000313" key="7">
    <source>
        <dbReference type="Proteomes" id="UP000596742"/>
    </source>
</evidence>
<dbReference type="OrthoDB" id="6105938at2759"/>
<dbReference type="AlphaFoldDB" id="A0A8B6CKE0"/>
<proteinExistence type="predicted"/>
<dbReference type="SUPFAM" id="SSF57850">
    <property type="entry name" value="RING/U-box"/>
    <property type="match status" value="1"/>
</dbReference>
<evidence type="ECO:0000256" key="2">
    <source>
        <dbReference type="ARBA" id="ARBA00022833"/>
    </source>
</evidence>